<dbReference type="Pfam" id="PF00496">
    <property type="entry name" value="SBP_bac_5"/>
    <property type="match status" value="1"/>
</dbReference>
<keyword evidence="4" id="KW-0732">Signal</keyword>
<keyword evidence="3" id="KW-0813">Transport</keyword>
<dbReference type="InterPro" id="IPR006311">
    <property type="entry name" value="TAT_signal"/>
</dbReference>
<evidence type="ECO:0000256" key="2">
    <source>
        <dbReference type="ARBA" id="ARBA00005695"/>
    </source>
</evidence>
<organism evidence="6 7">
    <name type="scientific">Roseovarius aquimarinus</name>
    <dbReference type="NCBI Taxonomy" id="1229156"/>
    <lineage>
        <taxon>Bacteria</taxon>
        <taxon>Pseudomonadati</taxon>
        <taxon>Pseudomonadota</taxon>
        <taxon>Alphaproteobacteria</taxon>
        <taxon>Rhodobacterales</taxon>
        <taxon>Roseobacteraceae</taxon>
        <taxon>Roseovarius</taxon>
    </lineage>
</organism>
<dbReference type="CDD" id="cd08503">
    <property type="entry name" value="PBP2_NikA_DppA_OppA_like_17"/>
    <property type="match status" value="1"/>
</dbReference>
<dbReference type="Gene3D" id="3.90.76.10">
    <property type="entry name" value="Dipeptide-binding Protein, Domain 1"/>
    <property type="match status" value="1"/>
</dbReference>
<dbReference type="InterPro" id="IPR030678">
    <property type="entry name" value="Peptide/Ni-bd"/>
</dbReference>
<reference evidence="6 7" key="1">
    <citation type="submission" date="2024-10" db="EMBL/GenBank/DDBJ databases">
        <authorList>
            <person name="Yang X.-N."/>
        </authorList>
    </citation>
    <scope>NUCLEOTIDE SEQUENCE [LARGE SCALE GENOMIC DNA]</scope>
    <source>
        <strain evidence="6 7">CAU 1059</strain>
    </source>
</reference>
<dbReference type="Gene3D" id="3.10.105.10">
    <property type="entry name" value="Dipeptide-binding Protein, Domain 3"/>
    <property type="match status" value="1"/>
</dbReference>
<evidence type="ECO:0000256" key="1">
    <source>
        <dbReference type="ARBA" id="ARBA00004418"/>
    </source>
</evidence>
<gene>
    <name evidence="6" type="ORF">ACGRVM_00040</name>
</gene>
<accession>A0ABW7I2S2</accession>
<dbReference type="EMBL" id="JBIHMM010000001">
    <property type="protein sequence ID" value="MFH0252267.1"/>
    <property type="molecule type" value="Genomic_DNA"/>
</dbReference>
<dbReference type="InterPro" id="IPR039424">
    <property type="entry name" value="SBP_5"/>
</dbReference>
<keyword evidence="7" id="KW-1185">Reference proteome</keyword>
<feature type="domain" description="Solute-binding protein family 5" evidence="5">
    <location>
        <begin position="99"/>
        <end position="422"/>
    </location>
</feature>
<dbReference type="PROSITE" id="PS51318">
    <property type="entry name" value="TAT"/>
    <property type="match status" value="1"/>
</dbReference>
<dbReference type="PIRSF" id="PIRSF002741">
    <property type="entry name" value="MppA"/>
    <property type="match status" value="1"/>
</dbReference>
<comment type="caution">
    <text evidence="6">The sequence shown here is derived from an EMBL/GenBank/DDBJ whole genome shotgun (WGS) entry which is preliminary data.</text>
</comment>
<evidence type="ECO:0000256" key="4">
    <source>
        <dbReference type="ARBA" id="ARBA00022729"/>
    </source>
</evidence>
<evidence type="ECO:0000313" key="7">
    <source>
        <dbReference type="Proteomes" id="UP001607157"/>
    </source>
</evidence>
<dbReference type="RefSeq" id="WP_377169957.1">
    <property type="nucleotide sequence ID" value="NZ_JBHTJC010000001.1"/>
</dbReference>
<comment type="similarity">
    <text evidence="2">Belongs to the bacterial solute-binding protein 5 family.</text>
</comment>
<comment type="subcellular location">
    <subcellularLocation>
        <location evidence="1">Periplasm</location>
    </subcellularLocation>
</comment>
<dbReference type="SUPFAM" id="SSF53850">
    <property type="entry name" value="Periplasmic binding protein-like II"/>
    <property type="match status" value="1"/>
</dbReference>
<dbReference type="InterPro" id="IPR000914">
    <property type="entry name" value="SBP_5_dom"/>
</dbReference>
<dbReference type="PANTHER" id="PTHR30290">
    <property type="entry name" value="PERIPLASMIC BINDING COMPONENT OF ABC TRANSPORTER"/>
    <property type="match status" value="1"/>
</dbReference>
<protein>
    <submittedName>
        <fullName evidence="6">ABC transporter substrate-binding protein</fullName>
    </submittedName>
</protein>
<evidence type="ECO:0000256" key="3">
    <source>
        <dbReference type="ARBA" id="ARBA00022448"/>
    </source>
</evidence>
<name>A0ABW7I2S2_9RHOB</name>
<dbReference type="Proteomes" id="UP001607157">
    <property type="component" value="Unassembled WGS sequence"/>
</dbReference>
<evidence type="ECO:0000259" key="5">
    <source>
        <dbReference type="Pfam" id="PF00496"/>
    </source>
</evidence>
<proteinExistence type="inferred from homology"/>
<sequence length="533" mass="58040">MDQKDHLKLLEARLRRGAIGRRQFMRGALATGIGLTAAGSLADRADAATPKKGGMLTAGLGHGATTDTLDPGRFEAGFLIPLAFGMHGYLTEIDANSAVQPSLAESWEASDGASVWTFTLREGLEFHNGQPVTAEDVIASINYHRGEGSNSAAAPLVSDVAEITAEGPRTVVFKLSGGNADFPAVLSDYHFPILPAVDGGIDWKAGIGTGPYRLDSFKPGVSAELSRFENHWNDQVGHVDQWRLLALLDTNARMTAAASGDVDLVDKVDLKTANLMARKPGVTLHSVAGTQHYTFPMLTNIAPFDDNNVRQALKWAMNREEMVEKVLFGYGAVGNDHPIGPNQRFYNDQMEQKTFDPDKAKFYLDKAGISDLSVPLTTSDAAFPGAVDACLLIQNSAAKCGITVDVERAPNDGYWSDVWQKRPWCASYMAGRPVEDLMFSLAYKSGVSWNESFWSNEAFDALLVAARAELDETKRREMYFEMQEIVANQGGVAIPMFASYVFATADSVGTPEAFASNLDLDGSRFMERWWKAD</sequence>
<dbReference type="Gene3D" id="3.40.190.10">
    <property type="entry name" value="Periplasmic binding protein-like II"/>
    <property type="match status" value="1"/>
</dbReference>
<dbReference type="PANTHER" id="PTHR30290:SF10">
    <property type="entry name" value="PERIPLASMIC OLIGOPEPTIDE-BINDING PROTEIN-RELATED"/>
    <property type="match status" value="1"/>
</dbReference>
<evidence type="ECO:0000313" key="6">
    <source>
        <dbReference type="EMBL" id="MFH0252267.1"/>
    </source>
</evidence>